<proteinExistence type="predicted"/>
<accession>A0A6J4KPR9</accession>
<dbReference type="AlphaFoldDB" id="A0A6J4KPR9"/>
<gene>
    <name evidence="1" type="ORF">AVDCRST_MAG16-123</name>
</gene>
<reference evidence="1" key="1">
    <citation type="submission" date="2020-02" db="EMBL/GenBank/DDBJ databases">
        <authorList>
            <person name="Meier V. D."/>
        </authorList>
    </citation>
    <scope>NUCLEOTIDE SEQUENCE</scope>
    <source>
        <strain evidence="1">AVDCRST_MAG16</strain>
    </source>
</reference>
<name>A0A6J4KPR9_9ACTN</name>
<feature type="non-terminal residue" evidence="1">
    <location>
        <position position="40"/>
    </location>
</feature>
<protein>
    <submittedName>
        <fullName evidence="1">Uncharacterized protein</fullName>
    </submittedName>
</protein>
<organism evidence="1">
    <name type="scientific">uncultured Frankineae bacterium</name>
    <dbReference type="NCBI Taxonomy" id="437475"/>
    <lineage>
        <taxon>Bacteria</taxon>
        <taxon>Bacillati</taxon>
        <taxon>Actinomycetota</taxon>
        <taxon>Actinomycetes</taxon>
        <taxon>Frankiales</taxon>
        <taxon>environmental samples</taxon>
    </lineage>
</organism>
<dbReference type="EMBL" id="CADCUE010000011">
    <property type="protein sequence ID" value="CAA9310725.1"/>
    <property type="molecule type" value="Genomic_DNA"/>
</dbReference>
<evidence type="ECO:0000313" key="1">
    <source>
        <dbReference type="EMBL" id="CAA9310725.1"/>
    </source>
</evidence>
<sequence length="40" mass="4191">MTSPPGVAGVFDRAADTYDAIGVPWFGPIAQGLVEELDVQ</sequence>